<dbReference type="RefSeq" id="XP_024350482.1">
    <property type="nucleotide sequence ID" value="XM_024495136.1"/>
</dbReference>
<comment type="caution">
    <text evidence="2">The sequence shown here is derived from an EMBL/GenBank/DDBJ whole genome shotgun (WGS) entry which is preliminary data.</text>
</comment>
<dbReference type="EMBL" id="APAU02000047">
    <property type="protein sequence ID" value="EUB59286.1"/>
    <property type="molecule type" value="Genomic_DNA"/>
</dbReference>
<sequence length="105" mass="11358">MYRRLLLRLPQVDPTIGRPVNGIVCKRVLFERAGDSNIVAPSPALALATVPAPSPTPASAPPPAPTPHPHRTALAQFVTIKTNMFTYMGTQNYIMTVLGQKIDLV</sequence>
<dbReference type="KEGG" id="egl:EGR_05887"/>
<reference evidence="2 3" key="1">
    <citation type="journal article" date="2013" name="Nat. Genet.">
        <title>The genome of the hydatid tapeworm Echinococcus granulosus.</title>
        <authorList>
            <person name="Zheng H."/>
            <person name="Zhang W."/>
            <person name="Zhang L."/>
            <person name="Zhang Z."/>
            <person name="Li J."/>
            <person name="Lu G."/>
            <person name="Zhu Y."/>
            <person name="Wang Y."/>
            <person name="Huang Y."/>
            <person name="Liu J."/>
            <person name="Kang H."/>
            <person name="Chen J."/>
            <person name="Wang L."/>
            <person name="Chen A."/>
            <person name="Yu S."/>
            <person name="Gao Z."/>
            <person name="Jin L."/>
            <person name="Gu W."/>
            <person name="Wang Z."/>
            <person name="Zhao L."/>
            <person name="Shi B."/>
            <person name="Wen H."/>
            <person name="Lin R."/>
            <person name="Jones M.K."/>
            <person name="Brejova B."/>
            <person name="Vinar T."/>
            <person name="Zhao G."/>
            <person name="McManus D.P."/>
            <person name="Chen Z."/>
            <person name="Zhou Y."/>
            <person name="Wang S."/>
        </authorList>
    </citation>
    <scope>NUCLEOTIDE SEQUENCE [LARGE SCALE GENOMIC DNA]</scope>
</reference>
<evidence type="ECO:0000256" key="1">
    <source>
        <dbReference type="SAM" id="MobiDB-lite"/>
    </source>
</evidence>
<dbReference type="Proteomes" id="UP000019149">
    <property type="component" value="Unassembled WGS sequence"/>
</dbReference>
<evidence type="ECO:0000313" key="3">
    <source>
        <dbReference type="Proteomes" id="UP000019149"/>
    </source>
</evidence>
<dbReference type="AlphaFoldDB" id="W6UEF1"/>
<keyword evidence="3" id="KW-1185">Reference proteome</keyword>
<gene>
    <name evidence="2" type="ORF">EGR_05887</name>
</gene>
<name>W6UEF1_ECHGR</name>
<protein>
    <submittedName>
        <fullName evidence="2">Uncharacterized protein</fullName>
    </submittedName>
</protein>
<evidence type="ECO:0000313" key="2">
    <source>
        <dbReference type="EMBL" id="EUB59286.1"/>
    </source>
</evidence>
<dbReference type="GeneID" id="36341602"/>
<proteinExistence type="predicted"/>
<dbReference type="CTD" id="36341602"/>
<organism evidence="2 3">
    <name type="scientific">Echinococcus granulosus</name>
    <name type="common">Hydatid tapeworm</name>
    <dbReference type="NCBI Taxonomy" id="6210"/>
    <lineage>
        <taxon>Eukaryota</taxon>
        <taxon>Metazoa</taxon>
        <taxon>Spiralia</taxon>
        <taxon>Lophotrochozoa</taxon>
        <taxon>Platyhelminthes</taxon>
        <taxon>Cestoda</taxon>
        <taxon>Eucestoda</taxon>
        <taxon>Cyclophyllidea</taxon>
        <taxon>Taeniidae</taxon>
        <taxon>Echinococcus</taxon>
        <taxon>Echinococcus granulosus group</taxon>
    </lineage>
</organism>
<feature type="region of interest" description="Disordered" evidence="1">
    <location>
        <begin position="50"/>
        <end position="70"/>
    </location>
</feature>
<feature type="compositionally biased region" description="Pro residues" evidence="1">
    <location>
        <begin position="52"/>
        <end position="67"/>
    </location>
</feature>
<accession>W6UEF1</accession>